<feature type="domain" description="GAIN-B" evidence="9">
    <location>
        <begin position="1073"/>
        <end position="1265"/>
    </location>
</feature>
<evidence type="ECO:0000313" key="11">
    <source>
        <dbReference type="Proteomes" id="UP001189429"/>
    </source>
</evidence>
<dbReference type="PANTHER" id="PTHR46730">
    <property type="entry name" value="POLYCYSTIN-1"/>
    <property type="match status" value="1"/>
</dbReference>
<dbReference type="Gene3D" id="2.60.40.10">
    <property type="entry name" value="Immunoglobulins"/>
    <property type="match status" value="1"/>
</dbReference>
<keyword evidence="11" id="KW-1185">Reference proteome</keyword>
<keyword evidence="4 8" id="KW-1133">Transmembrane helix</keyword>
<dbReference type="EMBL" id="CAUYUJ010016196">
    <property type="protein sequence ID" value="CAK0862790.1"/>
    <property type="molecule type" value="Genomic_DNA"/>
</dbReference>
<comment type="subcellular location">
    <subcellularLocation>
        <location evidence="1">Membrane</location>
    </subcellularLocation>
</comment>
<evidence type="ECO:0000259" key="9">
    <source>
        <dbReference type="PROSITE" id="PS50221"/>
    </source>
</evidence>
<dbReference type="Gene3D" id="2.60.220.50">
    <property type="match status" value="1"/>
</dbReference>
<proteinExistence type="predicted"/>
<dbReference type="InterPro" id="IPR057244">
    <property type="entry name" value="GAIN_B"/>
</dbReference>
<protein>
    <recommendedName>
        <fullName evidence="9">GAIN-B domain-containing protein</fullName>
    </recommendedName>
</protein>
<feature type="region of interest" description="Disordered" evidence="7">
    <location>
        <begin position="298"/>
        <end position="341"/>
    </location>
</feature>
<dbReference type="SMART" id="SM00303">
    <property type="entry name" value="GPS"/>
    <property type="match status" value="1"/>
</dbReference>
<name>A0ABN9UW41_9DINO</name>
<evidence type="ECO:0000256" key="7">
    <source>
        <dbReference type="SAM" id="MobiDB-lite"/>
    </source>
</evidence>
<evidence type="ECO:0000256" key="8">
    <source>
        <dbReference type="SAM" id="Phobius"/>
    </source>
</evidence>
<organism evidence="10 11">
    <name type="scientific">Prorocentrum cordatum</name>
    <dbReference type="NCBI Taxonomy" id="2364126"/>
    <lineage>
        <taxon>Eukaryota</taxon>
        <taxon>Sar</taxon>
        <taxon>Alveolata</taxon>
        <taxon>Dinophyceae</taxon>
        <taxon>Prorocentrales</taxon>
        <taxon>Prorocentraceae</taxon>
        <taxon>Prorocentrum</taxon>
    </lineage>
</organism>
<evidence type="ECO:0000256" key="6">
    <source>
        <dbReference type="ARBA" id="ARBA00023157"/>
    </source>
</evidence>
<dbReference type="PROSITE" id="PS50221">
    <property type="entry name" value="GAIN_B"/>
    <property type="match status" value="1"/>
</dbReference>
<dbReference type="InterPro" id="IPR000203">
    <property type="entry name" value="GPS"/>
</dbReference>
<keyword evidence="3" id="KW-0677">Repeat</keyword>
<evidence type="ECO:0000256" key="5">
    <source>
        <dbReference type="ARBA" id="ARBA00023136"/>
    </source>
</evidence>
<feature type="transmembrane region" description="Helical" evidence="8">
    <location>
        <begin position="1295"/>
        <end position="1313"/>
    </location>
</feature>
<keyword evidence="6" id="KW-1015">Disulfide bond</keyword>
<dbReference type="InterPro" id="IPR013783">
    <property type="entry name" value="Ig-like_fold"/>
</dbReference>
<keyword evidence="5 8" id="KW-0472">Membrane</keyword>
<dbReference type="InterPro" id="IPR046338">
    <property type="entry name" value="GAIN_dom_sf"/>
</dbReference>
<evidence type="ECO:0000313" key="10">
    <source>
        <dbReference type="EMBL" id="CAK0862790.1"/>
    </source>
</evidence>
<feature type="region of interest" description="Disordered" evidence="7">
    <location>
        <begin position="47"/>
        <end position="72"/>
    </location>
</feature>
<gene>
    <name evidence="10" type="ORF">PCOR1329_LOCUS51121</name>
</gene>
<accession>A0ABN9UW41</accession>
<evidence type="ECO:0000256" key="2">
    <source>
        <dbReference type="ARBA" id="ARBA00022692"/>
    </source>
</evidence>
<keyword evidence="2 8" id="KW-0812">Transmembrane</keyword>
<dbReference type="PANTHER" id="PTHR46730:SF1">
    <property type="entry name" value="PLAT DOMAIN-CONTAINING PROTEIN"/>
    <property type="match status" value="1"/>
</dbReference>
<comment type="caution">
    <text evidence="10">The sequence shown here is derived from an EMBL/GenBank/DDBJ whole genome shotgun (WGS) entry which is preliminary data.</text>
</comment>
<dbReference type="Pfam" id="PF02010">
    <property type="entry name" value="REJ"/>
    <property type="match status" value="1"/>
</dbReference>
<evidence type="ECO:0000256" key="4">
    <source>
        <dbReference type="ARBA" id="ARBA00022989"/>
    </source>
</evidence>
<feature type="non-terminal residue" evidence="10">
    <location>
        <position position="1420"/>
    </location>
</feature>
<dbReference type="Proteomes" id="UP001189429">
    <property type="component" value="Unassembled WGS sequence"/>
</dbReference>
<evidence type="ECO:0000256" key="1">
    <source>
        <dbReference type="ARBA" id="ARBA00004370"/>
    </source>
</evidence>
<evidence type="ECO:0000256" key="3">
    <source>
        <dbReference type="ARBA" id="ARBA00022737"/>
    </source>
</evidence>
<sequence length="1420" mass="146438">MDLVVSDPVAFVSDATAVAAVTDSIASLVGVVASRVSVTLNIGSRLEGPSRAVETQRGSSTAPGEPAREDTGTRVVSATNSTVRVSYSITTVGGPDIIDERNSDIVSALTASGAASTIEDLTTANLQSQGASYTLMVESLSAPSIDNITLTVTSTTTTLSMSRTTSISVTETTLSATGTASTATTRTTATSTIPITSTTSVSTITISHTTLSYTTIATSTASATSITSTVASSITTLSMSSTTSTSVTYTTLSAAETTTTATTQPTITTIAASFTSTTSISTITSSSTTRTYTTTTVSTTSTTSSSSTSITRTTSTSTSSTRTTTRTSATTTTTTTMTSSTTTTTTSTTIGVLTLVAIPTKLTSCNSLLVHAGVPDDTTELSWSCEPVTSQLCADVLSVAAAGTVVTTLQLSSDLISDAAAADAGLSSPMSVWLHAHGLNQHGDQSLGSTAFTFDFDRAGSASLSKAISTTEYTLLDDYVRLRTNVMLCDGAAAGGGIEVAWSWRASGGLLWTEWINPAGVAYASLKMPVSELGAAGNYEVKASIVGSEAGDVTFSVTVGDIPPPDVRLALPAEASRGCGFLIDASGSTDPIGSDLSFAWACESDNSSELAASVAATAACSAVVAGATASSIALPSGSLLEGAYRFIVTVSRADAKSTTQGSVLVTSAAQPVVSFSWLAAEVSPQQPLTVSASVAESAGCTAPAWKTWWLLAPSGSSATQLTAPAATSLVELSVPSLSAAFGTYQLRLVLSESEYFGFAEDSSNAGVGGYVFDSAYFLIDEPPAGGSCNVFPGGGSATLTKFTLFSSGWLDDDLPLLHKFSRCSGTASDGCDSWITVSAYSQSGTMQNVLLSTPGTVRIRADVKDALGSSSAAVTEVEVTELAEAVSDDALLDVAVSVASFGDPFATLAALSAVAGSAKNRGQEFSGTLLDMMSDSGALSDPCPESIDATTTALHGVVASASTMLSSGAGDGANSTVQEVVMEVGVAAKAAVLVTNIAVAATGMDEGMDVGTATLLISSVATLLNSATVTPIARIINDTLDKQVANQKALSSQLQLAIEAVGDAVIQAISLGETATLSSSSGLQLNVMKADNGALAEHGATVGSFTLPPMPGLGSGRRLHSGRSLASAEAIGLQNAVWHHNPFSYAGSTAPAPESSTGVVSDLSIVTDGVRSLSIRLDGEEVMIRDLEDPIIIGLPRHSDADRMMLSSQRRLVEQVEECMYFNHTSEIWSTEGCSVVEVRGDTLICACNHLSFFSSALGSLTFLSGFFCPDVAILSPAGFANLGQGQWAQQRGGMVLWMLLTVLLVVALAALWSQGTWRAKPSFCFYSDDYRSYSNMAVLNDMMSAGQMSGTSRPKMIFAFIINAVLRLQLDYDWDELCQKNMFDIIRTLVFHKAMVMWVTATMGFSELDLRYLRYGSVV</sequence>
<dbReference type="InterPro" id="IPR002859">
    <property type="entry name" value="PKD/REJ-like"/>
</dbReference>
<dbReference type="Pfam" id="PF01825">
    <property type="entry name" value="GPS"/>
    <property type="match status" value="1"/>
</dbReference>
<reference evidence="10" key="1">
    <citation type="submission" date="2023-10" db="EMBL/GenBank/DDBJ databases">
        <authorList>
            <person name="Chen Y."/>
            <person name="Shah S."/>
            <person name="Dougan E. K."/>
            <person name="Thang M."/>
            <person name="Chan C."/>
        </authorList>
    </citation>
    <scope>NUCLEOTIDE SEQUENCE [LARGE SCALE GENOMIC DNA]</scope>
</reference>